<reference evidence="2 3" key="1">
    <citation type="journal article" date="2019" name="Int. J. Syst. Evol. Microbiol.">
        <title>The Global Catalogue of Microorganisms (GCM) 10K type strain sequencing project: providing services to taxonomists for standard genome sequencing and annotation.</title>
        <authorList>
            <consortium name="The Broad Institute Genomics Platform"/>
            <consortium name="The Broad Institute Genome Sequencing Center for Infectious Disease"/>
            <person name="Wu L."/>
            <person name="Ma J."/>
        </authorList>
    </citation>
    <scope>NUCLEOTIDE SEQUENCE [LARGE SCALE GENOMIC DNA]</scope>
    <source>
        <strain evidence="2 3">JCM 16221</strain>
    </source>
</reference>
<feature type="region of interest" description="Disordered" evidence="1">
    <location>
        <begin position="39"/>
        <end position="75"/>
    </location>
</feature>
<protein>
    <submittedName>
        <fullName evidence="2">Uncharacterized protein</fullName>
    </submittedName>
</protein>
<evidence type="ECO:0000256" key="1">
    <source>
        <dbReference type="SAM" id="MobiDB-lite"/>
    </source>
</evidence>
<organism evidence="2 3">
    <name type="scientific">Saccharopolyspora halophila</name>
    <dbReference type="NCBI Taxonomy" id="405551"/>
    <lineage>
        <taxon>Bacteria</taxon>
        <taxon>Bacillati</taxon>
        <taxon>Actinomycetota</taxon>
        <taxon>Actinomycetes</taxon>
        <taxon>Pseudonocardiales</taxon>
        <taxon>Pseudonocardiaceae</taxon>
        <taxon>Saccharopolyspora</taxon>
    </lineage>
</organism>
<keyword evidence="3" id="KW-1185">Reference proteome</keyword>
<evidence type="ECO:0000313" key="2">
    <source>
        <dbReference type="EMBL" id="GAA2352757.1"/>
    </source>
</evidence>
<feature type="compositionally biased region" description="Basic and acidic residues" evidence="1">
    <location>
        <begin position="52"/>
        <end position="65"/>
    </location>
</feature>
<name>A0ABN3GIZ6_9PSEU</name>
<dbReference type="EMBL" id="BAAARA010000010">
    <property type="protein sequence ID" value="GAA2352757.1"/>
    <property type="molecule type" value="Genomic_DNA"/>
</dbReference>
<dbReference type="Proteomes" id="UP001501218">
    <property type="component" value="Unassembled WGS sequence"/>
</dbReference>
<proteinExistence type="predicted"/>
<gene>
    <name evidence="2" type="ORF">GCM10009854_33450</name>
</gene>
<sequence length="75" mass="8357">MSKFSSVGQPFGRDANRISRPSLIYCSNHEYFFRPELTSGRADAGHAPGSDVETHHTAAARERARFSAPIRPRRA</sequence>
<accession>A0ABN3GIZ6</accession>
<comment type="caution">
    <text evidence="2">The sequence shown here is derived from an EMBL/GenBank/DDBJ whole genome shotgun (WGS) entry which is preliminary data.</text>
</comment>
<evidence type="ECO:0000313" key="3">
    <source>
        <dbReference type="Proteomes" id="UP001501218"/>
    </source>
</evidence>